<evidence type="ECO:0000313" key="8">
    <source>
        <dbReference type="Proteomes" id="UP000288096"/>
    </source>
</evidence>
<evidence type="ECO:0000256" key="2">
    <source>
        <dbReference type="ARBA" id="ARBA00029447"/>
    </source>
</evidence>
<evidence type="ECO:0000313" key="7">
    <source>
        <dbReference type="EMBL" id="GBC60903.1"/>
    </source>
</evidence>
<dbReference type="GO" id="GO:0005886">
    <property type="term" value="C:plasma membrane"/>
    <property type="evidence" value="ECO:0007669"/>
    <property type="project" value="TreeGrafter"/>
</dbReference>
<accession>A0A401FVC1</accession>
<proteinExistence type="inferred from homology"/>
<reference evidence="8" key="2">
    <citation type="submission" date="2019-01" db="EMBL/GenBank/DDBJ databases">
        <title>Genome sequence of Desulfonema ishimotonii strain Tokyo 01.</title>
        <authorList>
            <person name="Fukui M."/>
        </authorList>
    </citation>
    <scope>NUCLEOTIDE SEQUENCE [LARGE SCALE GENOMIC DNA]</scope>
    <source>
        <strain evidence="8">Tokyo 01</strain>
    </source>
</reference>
<feature type="transmembrane region" description="Helical" evidence="5">
    <location>
        <begin position="12"/>
        <end position="35"/>
    </location>
</feature>
<evidence type="ECO:0000256" key="1">
    <source>
        <dbReference type="ARBA" id="ARBA00022500"/>
    </source>
</evidence>
<dbReference type="InterPro" id="IPR051310">
    <property type="entry name" value="MCP_chemotaxis"/>
</dbReference>
<dbReference type="OrthoDB" id="9816383at2"/>
<evidence type="ECO:0000256" key="4">
    <source>
        <dbReference type="SAM" id="MobiDB-lite"/>
    </source>
</evidence>
<feature type="compositionally biased region" description="Low complexity" evidence="4">
    <location>
        <begin position="376"/>
        <end position="389"/>
    </location>
</feature>
<organism evidence="7 8">
    <name type="scientific">Desulfonema ishimotonii</name>
    <dbReference type="NCBI Taxonomy" id="45657"/>
    <lineage>
        <taxon>Bacteria</taxon>
        <taxon>Pseudomonadati</taxon>
        <taxon>Thermodesulfobacteriota</taxon>
        <taxon>Desulfobacteria</taxon>
        <taxon>Desulfobacterales</taxon>
        <taxon>Desulfococcaceae</taxon>
        <taxon>Desulfonema</taxon>
    </lineage>
</organism>
<dbReference type="RefSeq" id="WP_124328254.1">
    <property type="nucleotide sequence ID" value="NZ_BEXT01000001.1"/>
</dbReference>
<comment type="similarity">
    <text evidence="2">Belongs to the methyl-accepting chemotaxis (MCP) protein family.</text>
</comment>
<dbReference type="SUPFAM" id="SSF58104">
    <property type="entry name" value="Methyl-accepting chemotaxis protein (MCP) signaling domain"/>
    <property type="match status" value="1"/>
</dbReference>
<dbReference type="PROSITE" id="PS50111">
    <property type="entry name" value="CHEMOTAXIS_TRANSDUC_2"/>
    <property type="match status" value="1"/>
</dbReference>
<dbReference type="AlphaFoldDB" id="A0A401FVC1"/>
<dbReference type="GO" id="GO:0007165">
    <property type="term" value="P:signal transduction"/>
    <property type="evidence" value="ECO:0007669"/>
    <property type="project" value="UniProtKB-KW"/>
</dbReference>
<dbReference type="Gene3D" id="1.10.287.950">
    <property type="entry name" value="Methyl-accepting chemotaxis protein"/>
    <property type="match status" value="1"/>
</dbReference>
<dbReference type="Proteomes" id="UP000288096">
    <property type="component" value="Unassembled WGS sequence"/>
</dbReference>
<dbReference type="EMBL" id="BEXT01000001">
    <property type="protein sequence ID" value="GBC60903.1"/>
    <property type="molecule type" value="Genomic_DNA"/>
</dbReference>
<evidence type="ECO:0000259" key="6">
    <source>
        <dbReference type="PROSITE" id="PS50111"/>
    </source>
</evidence>
<dbReference type="PANTHER" id="PTHR43531">
    <property type="entry name" value="PROTEIN ICFG"/>
    <property type="match status" value="1"/>
</dbReference>
<keyword evidence="1" id="KW-0145">Chemotaxis</keyword>
<keyword evidence="5" id="KW-1133">Transmembrane helix</keyword>
<keyword evidence="8" id="KW-1185">Reference proteome</keyword>
<evidence type="ECO:0000256" key="3">
    <source>
        <dbReference type="PROSITE-ProRule" id="PRU00284"/>
    </source>
</evidence>
<dbReference type="PANTHER" id="PTHR43531:SF11">
    <property type="entry name" value="METHYL-ACCEPTING CHEMOTAXIS PROTEIN 3"/>
    <property type="match status" value="1"/>
</dbReference>
<dbReference type="Pfam" id="PF00015">
    <property type="entry name" value="MCPsignal"/>
    <property type="match status" value="1"/>
</dbReference>
<sequence>MKIFSRLHITTRLLIINIFILLIFCSVVGVVFVSFEKIEDFMATVVEKDVVLIVHNARISRDISLIIKNVSTVINDFLEQEGLLETAGQRLAREAADLAAQNENTVLGTSLEKFSGNIGGLVEQGKTIADMSHEIRFLENNMVSNTKELEDLITKIVVIMMMEGRDISRLERLKSDIPWYLEKILNVKSLVKHLSQVHLSTAAEGQKDKELLGHILMTIDELEVRIHPITKSEPEIVKLGKQFTENVRRYKEQVVSYEDNLDIFQLKLIALYKSQENLLQVMEDSDKELARKTGDLQKLVHQKVSASKKIILFLAIAIFIILVAMTCFVSKMILPLKKIIDALTRNYQNVLSASHQVASASQSLAERSTEQAASTEQISSSLEEVSSMSRQNADNADHADNLMKTAEEVIRNANRFMGDLSQSMAEITKTSEETDKIIKTIDEIAFQTNLLALNAAIEAARAGRAGAGFAVVSEEVRSLAMRTSEAARTTSELIKGVVNRVRGGSDLAQQAGNASSEVVRIAVRVGELVGEITAASGEQAHGIEQVNRGVSEIGKVTSQNVSGTEELAAASDKMNSQAKQMRQFVSQLTALIGQNGSNGRKSPSPFRKIQDFTGNGTDFLKSITAIRTPKR</sequence>
<protein>
    <submittedName>
        <fullName evidence="7">Methyl-accepting chemotaxis sensory tra nsducer</fullName>
    </submittedName>
</protein>
<keyword evidence="5" id="KW-0812">Transmembrane</keyword>
<keyword evidence="3" id="KW-0807">Transducer</keyword>
<gene>
    <name evidence="7" type="ORF">DENIS_1863</name>
</gene>
<dbReference type="SMART" id="SM00283">
    <property type="entry name" value="MA"/>
    <property type="match status" value="1"/>
</dbReference>
<dbReference type="GO" id="GO:0006935">
    <property type="term" value="P:chemotaxis"/>
    <property type="evidence" value="ECO:0007669"/>
    <property type="project" value="UniProtKB-KW"/>
</dbReference>
<feature type="transmembrane region" description="Helical" evidence="5">
    <location>
        <begin position="310"/>
        <end position="329"/>
    </location>
</feature>
<keyword evidence="5" id="KW-0472">Membrane</keyword>
<feature type="region of interest" description="Disordered" evidence="4">
    <location>
        <begin position="364"/>
        <end position="398"/>
    </location>
</feature>
<name>A0A401FVC1_9BACT</name>
<reference evidence="8" key="1">
    <citation type="submission" date="2017-11" db="EMBL/GenBank/DDBJ databases">
        <authorList>
            <person name="Watanabe M."/>
            <person name="Kojima H."/>
        </authorList>
    </citation>
    <scope>NUCLEOTIDE SEQUENCE [LARGE SCALE GENOMIC DNA]</scope>
    <source>
        <strain evidence="8">Tokyo 01</strain>
    </source>
</reference>
<evidence type="ECO:0000256" key="5">
    <source>
        <dbReference type="SAM" id="Phobius"/>
    </source>
</evidence>
<feature type="domain" description="Methyl-accepting transducer" evidence="6">
    <location>
        <begin position="346"/>
        <end position="575"/>
    </location>
</feature>
<dbReference type="GO" id="GO:0004888">
    <property type="term" value="F:transmembrane signaling receptor activity"/>
    <property type="evidence" value="ECO:0007669"/>
    <property type="project" value="TreeGrafter"/>
</dbReference>
<comment type="caution">
    <text evidence="7">The sequence shown here is derived from an EMBL/GenBank/DDBJ whole genome shotgun (WGS) entry which is preliminary data.</text>
</comment>
<dbReference type="InterPro" id="IPR004089">
    <property type="entry name" value="MCPsignal_dom"/>
</dbReference>